<evidence type="ECO:0000313" key="2">
    <source>
        <dbReference type="EMBL" id="MCW8345978.1"/>
    </source>
</evidence>
<dbReference type="EMBL" id="JAKRRY010000008">
    <property type="protein sequence ID" value="MCW8345978.1"/>
    <property type="molecule type" value="Genomic_DNA"/>
</dbReference>
<dbReference type="RefSeq" id="WP_265674383.1">
    <property type="nucleotide sequence ID" value="NZ_JAKRRY010000008.1"/>
</dbReference>
<dbReference type="Pfam" id="PF10734">
    <property type="entry name" value="DUF2523"/>
    <property type="match status" value="1"/>
</dbReference>
<name>A0A9X3CM90_9VIBR</name>
<dbReference type="InterPro" id="IPR019670">
    <property type="entry name" value="DUF2523"/>
</dbReference>
<protein>
    <submittedName>
        <fullName evidence="2">DUF2523 domain-containing protein</fullName>
    </submittedName>
</protein>
<keyword evidence="3" id="KW-1185">Reference proteome</keyword>
<comment type="caution">
    <text evidence="2">The sequence shown here is derived from an EMBL/GenBank/DDBJ whole genome shotgun (WGS) entry which is preliminary data.</text>
</comment>
<organism evidence="2 3">
    <name type="scientific">Vibrio qingdaonensis</name>
    <dbReference type="NCBI Taxonomy" id="2829491"/>
    <lineage>
        <taxon>Bacteria</taxon>
        <taxon>Pseudomonadati</taxon>
        <taxon>Pseudomonadota</taxon>
        <taxon>Gammaproteobacteria</taxon>
        <taxon>Vibrionales</taxon>
        <taxon>Vibrionaceae</taxon>
        <taxon>Vibrio</taxon>
    </lineage>
</organism>
<dbReference type="AlphaFoldDB" id="A0A9X3CM90"/>
<proteinExistence type="predicted"/>
<evidence type="ECO:0000256" key="1">
    <source>
        <dbReference type="SAM" id="SignalP"/>
    </source>
</evidence>
<keyword evidence="1" id="KW-0732">Signal</keyword>
<feature type="signal peptide" evidence="1">
    <location>
        <begin position="1"/>
        <end position="18"/>
    </location>
</feature>
<reference evidence="2" key="1">
    <citation type="submission" date="2022-02" db="EMBL/GenBank/DDBJ databases">
        <title>Vibrio sp. nov, a new bacterium isolated from seawater.</title>
        <authorList>
            <person name="Yuan Y."/>
        </authorList>
    </citation>
    <scope>NUCLEOTIDE SEQUENCE</scope>
    <source>
        <strain evidence="2">ZSDZ65</strain>
    </source>
</reference>
<gene>
    <name evidence="2" type="ORF">MD535_08150</name>
</gene>
<dbReference type="Proteomes" id="UP001155587">
    <property type="component" value="Unassembled WGS sequence"/>
</dbReference>
<accession>A0A9X3CM90</accession>
<feature type="chain" id="PRO_5040793005" evidence="1">
    <location>
        <begin position="19"/>
        <end position="134"/>
    </location>
</feature>
<sequence length="134" mass="15022">MKIALVLMVLTYSTFSLAATPEEENGMLTYVFDTFDYVSEFFHHAPTMLESFFAYVIEYCVMISLKLKLEALEFSYGVAVSMLQNLSFDSLLNDAFSGLSAEHRNIIGAYGIGAGITRIVEAMTTRFVMDFMGM</sequence>
<evidence type="ECO:0000313" key="3">
    <source>
        <dbReference type="Proteomes" id="UP001155587"/>
    </source>
</evidence>